<dbReference type="Proteomes" id="UP000469559">
    <property type="component" value="Unassembled WGS sequence"/>
</dbReference>
<feature type="compositionally biased region" description="Polar residues" evidence="1">
    <location>
        <begin position="52"/>
        <end position="62"/>
    </location>
</feature>
<feature type="compositionally biased region" description="Polar residues" evidence="1">
    <location>
        <begin position="20"/>
        <end position="45"/>
    </location>
</feature>
<dbReference type="OrthoDB" id="3502194at2759"/>
<evidence type="ECO:0000313" key="2">
    <source>
        <dbReference type="EMBL" id="TVY18839.1"/>
    </source>
</evidence>
<feature type="compositionally biased region" description="Polar residues" evidence="1">
    <location>
        <begin position="1"/>
        <end position="10"/>
    </location>
</feature>
<evidence type="ECO:0000313" key="3">
    <source>
        <dbReference type="Proteomes" id="UP000469559"/>
    </source>
</evidence>
<keyword evidence="3" id="KW-1185">Reference proteome</keyword>
<gene>
    <name evidence="2" type="ORF">LARI1_G005641</name>
</gene>
<feature type="region of interest" description="Disordered" evidence="1">
    <location>
        <begin position="1"/>
        <end position="72"/>
    </location>
</feature>
<evidence type="ECO:0000256" key="1">
    <source>
        <dbReference type="SAM" id="MobiDB-lite"/>
    </source>
</evidence>
<accession>A0A8T9BKH1</accession>
<protein>
    <submittedName>
        <fullName evidence="2">Uncharacterized protein</fullName>
    </submittedName>
</protein>
<name>A0A8T9BKH1_9HELO</name>
<sequence length="72" mass="7482">MAPTETPKQPESSKVDNKPETAQNPSTDPSTAGHLQQTVSGSNPATEEILQGATSSSSNEEYVSNGALINHS</sequence>
<reference evidence="2 3" key="1">
    <citation type="submission" date="2018-05" db="EMBL/GenBank/DDBJ databases">
        <title>Whole genome sequencing for identification of molecular markers to develop diagnostic detection tools for the regulated plant pathogen Lachnellula willkommii.</title>
        <authorList>
            <person name="Giroux E."/>
            <person name="Bilodeau G."/>
        </authorList>
    </citation>
    <scope>NUCLEOTIDE SEQUENCE [LARGE SCALE GENOMIC DNA]</scope>
    <source>
        <strain evidence="2 3">CBS 203.66</strain>
    </source>
</reference>
<proteinExistence type="predicted"/>
<dbReference type="AlphaFoldDB" id="A0A8T9BKH1"/>
<comment type="caution">
    <text evidence="2">The sequence shown here is derived from an EMBL/GenBank/DDBJ whole genome shotgun (WGS) entry which is preliminary data.</text>
</comment>
<dbReference type="EMBL" id="QGMF01000143">
    <property type="protein sequence ID" value="TVY18839.1"/>
    <property type="molecule type" value="Genomic_DNA"/>
</dbReference>
<organism evidence="2 3">
    <name type="scientific">Lachnellula arida</name>
    <dbReference type="NCBI Taxonomy" id="1316785"/>
    <lineage>
        <taxon>Eukaryota</taxon>
        <taxon>Fungi</taxon>
        <taxon>Dikarya</taxon>
        <taxon>Ascomycota</taxon>
        <taxon>Pezizomycotina</taxon>
        <taxon>Leotiomycetes</taxon>
        <taxon>Helotiales</taxon>
        <taxon>Lachnaceae</taxon>
        <taxon>Lachnellula</taxon>
    </lineage>
</organism>